<evidence type="ECO:0000313" key="1">
    <source>
        <dbReference type="EMBL" id="KAF7377895.1"/>
    </source>
</evidence>
<comment type="caution">
    <text evidence="1">The sequence shown here is derived from an EMBL/GenBank/DDBJ whole genome shotgun (WGS) entry which is preliminary data.</text>
</comment>
<reference evidence="1" key="1">
    <citation type="submission" date="2020-05" db="EMBL/GenBank/DDBJ databases">
        <title>Mycena genomes resolve the evolution of fungal bioluminescence.</title>
        <authorList>
            <person name="Tsai I.J."/>
        </authorList>
    </citation>
    <scope>NUCLEOTIDE SEQUENCE</scope>
    <source>
        <strain evidence="1">160909Yilan</strain>
    </source>
</reference>
<gene>
    <name evidence="1" type="ORF">MSAN_00213200</name>
</gene>
<keyword evidence="2" id="KW-1185">Reference proteome</keyword>
<accession>A0A8H6ZF82</accession>
<evidence type="ECO:0000313" key="2">
    <source>
        <dbReference type="Proteomes" id="UP000623467"/>
    </source>
</evidence>
<protein>
    <submittedName>
        <fullName evidence="1">Uncharacterized protein</fullName>
    </submittedName>
</protein>
<organism evidence="1 2">
    <name type="scientific">Mycena sanguinolenta</name>
    <dbReference type="NCBI Taxonomy" id="230812"/>
    <lineage>
        <taxon>Eukaryota</taxon>
        <taxon>Fungi</taxon>
        <taxon>Dikarya</taxon>
        <taxon>Basidiomycota</taxon>
        <taxon>Agaricomycotina</taxon>
        <taxon>Agaricomycetes</taxon>
        <taxon>Agaricomycetidae</taxon>
        <taxon>Agaricales</taxon>
        <taxon>Marasmiineae</taxon>
        <taxon>Mycenaceae</taxon>
        <taxon>Mycena</taxon>
    </lineage>
</organism>
<name>A0A8H6ZF82_9AGAR</name>
<dbReference type="Proteomes" id="UP000623467">
    <property type="component" value="Unassembled WGS sequence"/>
</dbReference>
<sequence>MPTDVDGVPNSRVRRSSHIFSASRGNPIMGTLWMTACNVFIDELRRIRTEPAHGAWSLQMASEQEREKEMLASLHDGLDALSAFARERAY</sequence>
<dbReference type="AlphaFoldDB" id="A0A8H6ZF82"/>
<dbReference type="EMBL" id="JACAZH010000001">
    <property type="protein sequence ID" value="KAF7377895.1"/>
    <property type="molecule type" value="Genomic_DNA"/>
</dbReference>
<dbReference type="OrthoDB" id="2309723at2759"/>
<proteinExistence type="predicted"/>